<dbReference type="PROSITE" id="PS51009">
    <property type="entry name" value="CYTCII"/>
    <property type="match status" value="1"/>
</dbReference>
<evidence type="ECO:0000256" key="7">
    <source>
        <dbReference type="PIRSR" id="PIRSR000027-2"/>
    </source>
</evidence>
<keyword evidence="4" id="KW-0249">Electron transport</keyword>
<comment type="PTM">
    <text evidence="7">Binds 1 heme group per subunit.</text>
</comment>
<reference evidence="9 10" key="1">
    <citation type="submission" date="2016-10" db="EMBL/GenBank/DDBJ databases">
        <authorList>
            <person name="de Groot N.N."/>
        </authorList>
    </citation>
    <scope>NUCLEOTIDE SEQUENCE [LARGE SCALE GENOMIC DNA]</scope>
    <source>
        <strain evidence="9 10">DSM 26880</strain>
    </source>
</reference>
<organism evidence="9 10">
    <name type="scientific">Citreimonas salinaria</name>
    <dbReference type="NCBI Taxonomy" id="321339"/>
    <lineage>
        <taxon>Bacteria</taxon>
        <taxon>Pseudomonadati</taxon>
        <taxon>Pseudomonadota</taxon>
        <taxon>Alphaproteobacteria</taxon>
        <taxon>Rhodobacterales</taxon>
        <taxon>Roseobacteraceae</taxon>
        <taxon>Citreimonas</taxon>
    </lineage>
</organism>
<accession>A0A1H3G7G0</accession>
<dbReference type="InterPro" id="IPR010980">
    <property type="entry name" value="Cyt_c/b562"/>
</dbReference>
<evidence type="ECO:0000256" key="5">
    <source>
        <dbReference type="ARBA" id="ARBA00023004"/>
    </source>
</evidence>
<dbReference type="InterPro" id="IPR012127">
    <property type="entry name" value="Cyt_c_prime"/>
</dbReference>
<sequence>MKTIIAALSVAGALAVTATASFAQDVPDAVKARQGQFRIMAINLGILGDMARGKAEYDAEAAQNAADTLVAISGVHQPTLWPEGTDTMSIDGTRAEPALWDNLDEVLSKWSDFGEAAAQLQTVAADGQEAIGPAIGRVGDACKACHDEYRAPE</sequence>
<evidence type="ECO:0000256" key="1">
    <source>
        <dbReference type="ARBA" id="ARBA00022448"/>
    </source>
</evidence>
<dbReference type="RefSeq" id="WP_089879272.1">
    <property type="nucleotide sequence ID" value="NZ_FNPF01000002.1"/>
</dbReference>
<dbReference type="STRING" id="321339.SAMN05444340_102203"/>
<dbReference type="AlphaFoldDB" id="A0A1H3G7G0"/>
<keyword evidence="1" id="KW-0813">Transport</keyword>
<gene>
    <name evidence="9" type="ORF">SAMN05444340_102203</name>
</gene>
<feature type="binding site" description="axial binding residue" evidence="6">
    <location>
        <position position="146"/>
    </location>
    <ligand>
        <name>heme c</name>
        <dbReference type="ChEBI" id="CHEBI:61717"/>
    </ligand>
    <ligandPart>
        <name>Fe</name>
        <dbReference type="ChEBI" id="CHEBI:18248"/>
    </ligandPart>
</feature>
<dbReference type="SUPFAM" id="SSF47175">
    <property type="entry name" value="Cytochromes"/>
    <property type="match status" value="1"/>
</dbReference>
<dbReference type="OrthoDB" id="7596534at2"/>
<dbReference type="GO" id="GO:0042597">
    <property type="term" value="C:periplasmic space"/>
    <property type="evidence" value="ECO:0007669"/>
    <property type="project" value="InterPro"/>
</dbReference>
<dbReference type="Pfam" id="PF01322">
    <property type="entry name" value="Cytochrom_C_2"/>
    <property type="match status" value="1"/>
</dbReference>
<dbReference type="GO" id="GO:0009055">
    <property type="term" value="F:electron transfer activity"/>
    <property type="evidence" value="ECO:0007669"/>
    <property type="project" value="InterPro"/>
</dbReference>
<evidence type="ECO:0000256" key="3">
    <source>
        <dbReference type="ARBA" id="ARBA00022723"/>
    </source>
</evidence>
<keyword evidence="10" id="KW-1185">Reference proteome</keyword>
<keyword evidence="5 6" id="KW-0408">Iron</keyword>
<keyword evidence="3 6" id="KW-0479">Metal-binding</keyword>
<dbReference type="GO" id="GO:0020037">
    <property type="term" value="F:heme binding"/>
    <property type="evidence" value="ECO:0007669"/>
    <property type="project" value="InterPro"/>
</dbReference>
<evidence type="ECO:0000256" key="4">
    <source>
        <dbReference type="ARBA" id="ARBA00022982"/>
    </source>
</evidence>
<dbReference type="EMBL" id="FNPF01000002">
    <property type="protein sequence ID" value="SDX99191.1"/>
    <property type="molecule type" value="Genomic_DNA"/>
</dbReference>
<dbReference type="Gene3D" id="1.20.120.10">
    <property type="entry name" value="Cytochrome c/b562"/>
    <property type="match status" value="1"/>
</dbReference>
<evidence type="ECO:0000313" key="9">
    <source>
        <dbReference type="EMBL" id="SDX99191.1"/>
    </source>
</evidence>
<feature type="binding site" description="covalent" evidence="7">
    <location>
        <position position="145"/>
    </location>
    <ligand>
        <name>heme c</name>
        <dbReference type="ChEBI" id="CHEBI:61717"/>
    </ligand>
</feature>
<keyword evidence="8" id="KW-0732">Signal</keyword>
<evidence type="ECO:0000256" key="8">
    <source>
        <dbReference type="SAM" id="SignalP"/>
    </source>
</evidence>
<dbReference type="Proteomes" id="UP000199286">
    <property type="component" value="Unassembled WGS sequence"/>
</dbReference>
<feature type="chain" id="PRO_5011713710" evidence="8">
    <location>
        <begin position="24"/>
        <end position="153"/>
    </location>
</feature>
<dbReference type="InterPro" id="IPR002321">
    <property type="entry name" value="Cyt_c_II"/>
</dbReference>
<proteinExistence type="predicted"/>
<evidence type="ECO:0000256" key="2">
    <source>
        <dbReference type="ARBA" id="ARBA00022617"/>
    </source>
</evidence>
<evidence type="ECO:0000256" key="6">
    <source>
        <dbReference type="PIRSR" id="PIRSR000027-1"/>
    </source>
</evidence>
<feature type="signal peptide" evidence="8">
    <location>
        <begin position="1"/>
        <end position="23"/>
    </location>
</feature>
<dbReference type="GO" id="GO:0022900">
    <property type="term" value="P:electron transport chain"/>
    <property type="evidence" value="ECO:0007669"/>
    <property type="project" value="InterPro"/>
</dbReference>
<keyword evidence="2 7" id="KW-0349">Heme</keyword>
<name>A0A1H3G7G0_9RHOB</name>
<dbReference type="GO" id="GO:0005506">
    <property type="term" value="F:iron ion binding"/>
    <property type="evidence" value="ECO:0007669"/>
    <property type="project" value="InterPro"/>
</dbReference>
<protein>
    <submittedName>
        <fullName evidence="9">Cytochrome c556</fullName>
    </submittedName>
</protein>
<feature type="binding site" description="covalent" evidence="7">
    <location>
        <position position="142"/>
    </location>
    <ligand>
        <name>heme c</name>
        <dbReference type="ChEBI" id="CHEBI:61717"/>
    </ligand>
</feature>
<evidence type="ECO:0000313" key="10">
    <source>
        <dbReference type="Proteomes" id="UP000199286"/>
    </source>
</evidence>
<dbReference type="PIRSF" id="PIRSF000027">
    <property type="entry name" value="Cytc_c_prime"/>
    <property type="match status" value="1"/>
</dbReference>